<accession>A0ABX2V377</accession>
<name>A0ABX2V377_9BURK</name>
<keyword evidence="2" id="KW-1185">Reference proteome</keyword>
<evidence type="ECO:0000313" key="2">
    <source>
        <dbReference type="Proteomes" id="UP000077961"/>
    </source>
</evidence>
<proteinExistence type="predicted"/>
<evidence type="ECO:0000313" key="1">
    <source>
        <dbReference type="EMBL" id="OAJ63122.1"/>
    </source>
</evidence>
<sequence length="60" mass="7212">MARLRATGRPDLSWWHVENRRKHGYFPVVEWISFDECIKYAIAIFLLIDFQARVFARLAM</sequence>
<comment type="caution">
    <text evidence="1">The sequence shown here is derived from an EMBL/GenBank/DDBJ whole genome shotgun (WGS) entry which is preliminary data.</text>
</comment>
<gene>
    <name evidence="1" type="ORF">A6V36_20025</name>
</gene>
<protein>
    <submittedName>
        <fullName evidence="1">Uncharacterized protein</fullName>
    </submittedName>
</protein>
<reference evidence="1 2" key="1">
    <citation type="submission" date="2016-04" db="EMBL/GenBank/DDBJ databases">
        <title>Reclassification of Paraburkholderia panaciterrae (Farh et al. 2015) Dobritsa &amp; Samadpour 2016 as a later homotypic synonym of Paraburkholderia ginsengiterrae (Farh et al. 2015) Dobritsa &amp; Samadpour 2016.</title>
        <authorList>
            <person name="Dobritsa A.P."/>
            <person name="Kutumbaka K."/>
            <person name="Samadpour M."/>
        </authorList>
    </citation>
    <scope>NUCLEOTIDE SEQUENCE [LARGE SCALE GENOMIC DNA]</scope>
    <source>
        <strain evidence="1 2">DCY85-1</strain>
    </source>
</reference>
<dbReference type="Proteomes" id="UP000077961">
    <property type="component" value="Unassembled WGS sequence"/>
</dbReference>
<dbReference type="EMBL" id="LXJZ01000030">
    <property type="protein sequence ID" value="OAJ63122.1"/>
    <property type="molecule type" value="Genomic_DNA"/>
</dbReference>
<organism evidence="1 2">
    <name type="scientific">Paraburkholderia ginsengiterrae</name>
    <dbReference type="NCBI Taxonomy" id="1462993"/>
    <lineage>
        <taxon>Bacteria</taxon>
        <taxon>Pseudomonadati</taxon>
        <taxon>Pseudomonadota</taxon>
        <taxon>Betaproteobacteria</taxon>
        <taxon>Burkholderiales</taxon>
        <taxon>Burkholderiaceae</taxon>
        <taxon>Paraburkholderia</taxon>
    </lineage>
</organism>